<evidence type="ECO:0000256" key="3">
    <source>
        <dbReference type="ARBA" id="ARBA00022737"/>
    </source>
</evidence>
<evidence type="ECO:0000313" key="7">
    <source>
        <dbReference type="EMBL" id="CAL5141005.1"/>
    </source>
</evidence>
<feature type="compositionally biased region" description="Low complexity" evidence="5">
    <location>
        <begin position="1704"/>
        <end position="1720"/>
    </location>
</feature>
<feature type="region of interest" description="Disordered" evidence="5">
    <location>
        <begin position="2202"/>
        <end position="2228"/>
    </location>
</feature>
<dbReference type="InterPro" id="IPR036034">
    <property type="entry name" value="PDZ_sf"/>
</dbReference>
<dbReference type="InterPro" id="IPR021922">
    <property type="entry name" value="Par3/HAL_N"/>
</dbReference>
<feature type="compositionally biased region" description="Polar residues" evidence="5">
    <location>
        <begin position="784"/>
        <end position="802"/>
    </location>
</feature>
<feature type="compositionally biased region" description="Polar residues" evidence="5">
    <location>
        <begin position="812"/>
        <end position="821"/>
    </location>
</feature>
<feature type="compositionally biased region" description="Low complexity" evidence="5">
    <location>
        <begin position="140"/>
        <end position="149"/>
    </location>
</feature>
<dbReference type="GO" id="GO:0051660">
    <property type="term" value="P:establishment of centrosome localization"/>
    <property type="evidence" value="ECO:0007669"/>
    <property type="project" value="TreeGrafter"/>
</dbReference>
<feature type="compositionally biased region" description="Polar residues" evidence="5">
    <location>
        <begin position="1830"/>
        <end position="1851"/>
    </location>
</feature>
<feature type="region of interest" description="Disordered" evidence="5">
    <location>
        <begin position="944"/>
        <end position="1062"/>
    </location>
</feature>
<dbReference type="Pfam" id="PF12053">
    <property type="entry name" value="Par3_HAL_N_term"/>
    <property type="match status" value="1"/>
</dbReference>
<feature type="domain" description="PDZ" evidence="6">
    <location>
        <begin position="838"/>
        <end position="940"/>
    </location>
</feature>
<sequence>MKLTVCFGDTKVVVPCGAGELTVRDLAFSALKRARHTFPKLGAHDRVVVHNVSIARDGGILDWDDLVRDVLDDRELVIAQFSIATLAASTINLERPTPVRPNDELFRHMCTPLVVDLCSDAGAGVSSQGGPQPNGGSSGSGESAAGSGSQTNNHGLNNHSHSKGPNEPLLCAATVDDSNSSSSLSLNVSSGSCGGVTRFVSCQESEHMWRLMNNGQEPVGTSAELAGGGSGLHSGHSRLDDQDSEKLDQTIRQHSPLISCNQIGIMVHLSGDRSGHTIKGGTLRLATEDKPSHSAFQITSDPKVWQQGFPSTSFETLSSDLSRRRDFIDVNWDSDEEDEEDSVRNSTEDDSREDVRDLHKVIPVLSGRGPVRPIALYPGDQDTNNAGPTVVQDVRLAADRFTTANNKLVSQTPTSVATTNLSAPAPIFKPYSAMSSSDLLSLPSPPSTNSIFDVLSSQPVTSEFQRPMLNTHSMADTVVLQPTARVTQISSASDDSVTFGQTERSHTVFSRHFSPVIDTWLNPQIQETCSSIGCTLKTACSPVIPPNTNVIAQSEAVISTNDPVKSGTTSDAAPSVQWTQNEGLSGGENTKKENTNPSPSASALTGRASLSRLAGPFVCGLPVPTIVEEEEELSVDYDQSVAEENCKLTAPVPPISRSSTTKFVPVGSSRVSSQVADDEEDYPLLRPDYTVSHDQGSVGADLNEGERLSEMNKADEEVNPAEPVCFKPSVFSVNFVDSRAVSHRVTRGLPPPAVLRWIESTHAATAAGDLSSSSATATSDSGSPSVISGTSATAAQESTGEESTPKEDESEGSAQKDSFTCSMIERREPEATFPGTTFVRLMNSKLGENLGIQIKPVFMDSVDFAPQGLIASIAGHRVESGLEVHNVMPNGRVAREGCLSVGDRILNINGICLIGLSFERSRDIFQAALKEREILLEVLPKSTRRKPKPYTSEDHLPPTEAVPVAEISSHSSGKPAPPPPPRRSPHTVLTHVNSGTAISTAGRNALEHQKKKDWTKNKEEKNPHTQCPSITGGTPLRNSSPALPPKADRNASMTDVNVSSVKSRHLPKSECLSICLRKGSSGLGFSLTSRDVPVASGPSSEGDITTERIVCVKNILPDGAALLDGNLKPGDRLIEVDGLDVTILGQARTVSMLREKPVDSVVNLLVWRPPASVGSRTISAKQSSRPPPAPVEKLEPDSDPSCPRHDEIVHPSVHNSQEARPNIMASCPFHSLSEAQLYETYSVSPSKYLLFQMHIELSSPVSPTATSPGISTNSTALGDVGESPHPVTLGVSVSVRPLAVATKHGIQQSPKVDDASDNAVFVRTVIEGGPANRDGRLQVGDRLLAIDGEPLSGMSSSEALSKLKAVIAKDLLNKDPFVCLLVARTRASVNKSESPLHKNLRANLRQPHHPDTTMNFGSDGASKTIGTSPTSETKTLPSGGKTSPMQSTKGSLIVSADVHPLTDSREVDEHYEPQDCGDRPHLANCLLPVHSATADVSKLSSSQPRYPKPTGAETRSTWSHSTSKKEFTSRTFKRGLTYTTRCSSHMSTSSRSSSSRNHHRRTPSQKNNSAGPPLSCPDSAVVNTVAQIHDCYSTISVTSDRRIPKSVAQADLSYPLASPACKQPARLHRTPWNNQAHLKALDSNYHDRIYRCDSQGTISSTEMPECEEEEECRRLSDTTSTLQLSTSELEGSMAVSDPETERLSSSFHSSSKHSGASSLGRRNRLRRGEHTVYRVVVRQPRIDLSQMVLVPFDANSWTGPVLKPRSALKPSELLFVTGADKTTEDGSNADSGNAQHNMKRNFFARKLRSQRLSEDSVGSSSSIPLNLSSTVRPENTQLTPPVTDTDSTTGCKASVRSDRLNKSLHDKRTVITRLFRLVKSGTQKRTSGDSKHSGLSAGLLNKSRDAVTSTDAAVLADLPPGAIEPQLTDTETQTSCSSMVHTDVKQNCTGGSDLTPCSSTFEFLEESTVTVTADIPNLLSDLPVEQQKPTEQSVTKPSAYATLNSLPLPSGHVYNTGTAISESDKAADCLSDVLPDQRLVGEKSRTVPPSALGTIVEETPLMNTVARCKGTRPYAELSFPVVPKVEIQNEFSAIMPPPMPLLRPLCLETLNANLDKWNSVGANPGSVTGVHLDHMAPEPSTNKLGTINRLYDIDVSSCSTAYESVLEFIEPADPPASPKENNVREVYEDAEKLYQFLAEKTQKSLQSMPSPLEDRRVGEPLNSSGTLEAKVELSAVTVSSE</sequence>
<feature type="region of interest" description="Disordered" evidence="5">
    <location>
        <begin position="1404"/>
        <end position="1452"/>
    </location>
</feature>
<dbReference type="PANTHER" id="PTHR16484">
    <property type="entry name" value="PARTITIONING DEFECTIVE 3 RELATED"/>
    <property type="match status" value="1"/>
</dbReference>
<dbReference type="PANTHER" id="PTHR16484:SF17">
    <property type="entry name" value="BAZOOKA, ISOFORM B"/>
    <property type="match status" value="1"/>
</dbReference>
<feature type="region of interest" description="Disordered" evidence="5">
    <location>
        <begin position="1538"/>
        <end position="1576"/>
    </location>
</feature>
<dbReference type="GO" id="GO:0035091">
    <property type="term" value="F:phosphatidylinositol binding"/>
    <property type="evidence" value="ECO:0007669"/>
    <property type="project" value="TreeGrafter"/>
</dbReference>
<feature type="region of interest" description="Disordered" evidence="5">
    <location>
        <begin position="124"/>
        <end position="174"/>
    </location>
</feature>
<dbReference type="PROSITE" id="PS50106">
    <property type="entry name" value="PDZ"/>
    <property type="match status" value="3"/>
</dbReference>
<feature type="region of interest" description="Disordered" evidence="5">
    <location>
        <begin position="561"/>
        <end position="604"/>
    </location>
</feature>
<dbReference type="Gene3D" id="2.30.42.10">
    <property type="match status" value="3"/>
</dbReference>
<dbReference type="SMART" id="SM00228">
    <property type="entry name" value="PDZ"/>
    <property type="match status" value="3"/>
</dbReference>
<dbReference type="EMBL" id="CAXLJL010000822">
    <property type="protein sequence ID" value="CAL5141005.1"/>
    <property type="molecule type" value="Genomic_DNA"/>
</dbReference>
<feature type="compositionally biased region" description="Polar residues" evidence="5">
    <location>
        <begin position="990"/>
        <end position="1002"/>
    </location>
</feature>
<dbReference type="GO" id="GO:0008104">
    <property type="term" value="P:intracellular protein localization"/>
    <property type="evidence" value="ECO:0007669"/>
    <property type="project" value="TreeGrafter"/>
</dbReference>
<dbReference type="GO" id="GO:0005938">
    <property type="term" value="C:cell cortex"/>
    <property type="evidence" value="ECO:0007669"/>
    <property type="project" value="TreeGrafter"/>
</dbReference>
<accession>A0AAV2TXE3</accession>
<dbReference type="Pfam" id="PF00595">
    <property type="entry name" value="PDZ"/>
    <property type="match status" value="3"/>
</dbReference>
<feature type="compositionally biased region" description="Low complexity" evidence="5">
    <location>
        <begin position="1816"/>
        <end position="1829"/>
    </location>
</feature>
<feature type="domain" description="PDZ" evidence="6">
    <location>
        <begin position="1292"/>
        <end position="1364"/>
    </location>
</feature>
<dbReference type="CDD" id="cd00136">
    <property type="entry name" value="PDZ_canonical"/>
    <property type="match status" value="1"/>
</dbReference>
<organism evidence="7 8">
    <name type="scientific">Calicophoron daubneyi</name>
    <name type="common">Rumen fluke</name>
    <name type="synonym">Paramphistomum daubneyi</name>
    <dbReference type="NCBI Taxonomy" id="300641"/>
    <lineage>
        <taxon>Eukaryota</taxon>
        <taxon>Metazoa</taxon>
        <taxon>Spiralia</taxon>
        <taxon>Lophotrochozoa</taxon>
        <taxon>Platyhelminthes</taxon>
        <taxon>Trematoda</taxon>
        <taxon>Digenea</taxon>
        <taxon>Plagiorchiida</taxon>
        <taxon>Pronocephalata</taxon>
        <taxon>Paramphistomoidea</taxon>
        <taxon>Paramphistomidae</taxon>
        <taxon>Calicophoron</taxon>
    </lineage>
</organism>
<dbReference type="Gene3D" id="3.10.20.90">
    <property type="entry name" value="Phosphatidylinositol 3-kinase Catalytic Subunit, Chain A, domain 1"/>
    <property type="match status" value="1"/>
</dbReference>
<keyword evidence="3" id="KW-0677">Repeat</keyword>
<feature type="compositionally biased region" description="Low complexity" evidence="5">
    <location>
        <begin position="1539"/>
        <end position="1555"/>
    </location>
</feature>
<feature type="compositionally biased region" description="Polar residues" evidence="5">
    <location>
        <begin position="1175"/>
        <end position="1184"/>
    </location>
</feature>
<feature type="region of interest" description="Disordered" evidence="5">
    <location>
        <begin position="1494"/>
        <end position="1526"/>
    </location>
</feature>
<dbReference type="Proteomes" id="UP001497525">
    <property type="component" value="Unassembled WGS sequence"/>
</dbReference>
<dbReference type="GO" id="GO:0030010">
    <property type="term" value="P:establishment of cell polarity"/>
    <property type="evidence" value="ECO:0007669"/>
    <property type="project" value="TreeGrafter"/>
</dbReference>
<feature type="compositionally biased region" description="Basic and acidic residues" evidence="5">
    <location>
        <begin position="1005"/>
        <end position="1023"/>
    </location>
</feature>
<evidence type="ECO:0000256" key="4">
    <source>
        <dbReference type="ARBA" id="ARBA00023306"/>
    </source>
</evidence>
<evidence type="ECO:0000256" key="2">
    <source>
        <dbReference type="ARBA" id="ARBA00022618"/>
    </source>
</evidence>
<name>A0AAV2TXE3_CALDB</name>
<feature type="compositionally biased region" description="Low complexity" evidence="5">
    <location>
        <begin position="1677"/>
        <end position="1689"/>
    </location>
</feature>
<evidence type="ECO:0000313" key="8">
    <source>
        <dbReference type="Proteomes" id="UP001497525"/>
    </source>
</evidence>
<keyword evidence="4" id="KW-0131">Cell cycle</keyword>
<dbReference type="GO" id="GO:0007155">
    <property type="term" value="P:cell adhesion"/>
    <property type="evidence" value="ECO:0007669"/>
    <property type="project" value="TreeGrafter"/>
</dbReference>
<evidence type="ECO:0000259" key="6">
    <source>
        <dbReference type="PROSITE" id="PS50106"/>
    </source>
</evidence>
<feature type="compositionally biased region" description="Low complexity" evidence="5">
    <location>
        <begin position="766"/>
        <end position="783"/>
    </location>
</feature>
<dbReference type="GO" id="GO:0045197">
    <property type="term" value="P:establishment or maintenance of epithelial cell apical/basal polarity"/>
    <property type="evidence" value="ECO:0007669"/>
    <property type="project" value="TreeGrafter"/>
</dbReference>
<protein>
    <recommendedName>
        <fullName evidence="6">PDZ domain-containing protein</fullName>
    </recommendedName>
</protein>
<feature type="region of interest" description="Disordered" evidence="5">
    <location>
        <begin position="334"/>
        <end position="355"/>
    </location>
</feature>
<dbReference type="InterPro" id="IPR052213">
    <property type="entry name" value="PAR3"/>
</dbReference>
<feature type="compositionally biased region" description="Polar residues" evidence="5">
    <location>
        <begin position="561"/>
        <end position="583"/>
    </location>
</feature>
<feature type="domain" description="PDZ" evidence="6">
    <location>
        <begin position="1073"/>
        <end position="1155"/>
    </location>
</feature>
<feature type="compositionally biased region" description="Basic and acidic residues" evidence="5">
    <location>
        <begin position="1192"/>
        <end position="1209"/>
    </location>
</feature>
<feature type="region of interest" description="Disordered" evidence="5">
    <location>
        <begin position="1813"/>
        <end position="1856"/>
    </location>
</feature>
<comment type="caution">
    <text evidence="7">The sequence shown here is derived from an EMBL/GenBank/DDBJ whole genome shotgun (WGS) entry which is preliminary data.</text>
</comment>
<feature type="compositionally biased region" description="Basic and acidic residues" evidence="5">
    <location>
        <begin position="342"/>
        <end position="355"/>
    </location>
</feature>
<dbReference type="GO" id="GO:0051301">
    <property type="term" value="P:cell division"/>
    <property type="evidence" value="ECO:0007669"/>
    <property type="project" value="UniProtKB-KW"/>
</dbReference>
<keyword evidence="2" id="KW-0132">Cell division</keyword>
<dbReference type="GO" id="GO:0043296">
    <property type="term" value="C:apical junction complex"/>
    <property type="evidence" value="ECO:0007669"/>
    <property type="project" value="TreeGrafter"/>
</dbReference>
<feature type="compositionally biased region" description="Polar residues" evidence="5">
    <location>
        <begin position="1024"/>
        <end position="1041"/>
    </location>
</feature>
<feature type="compositionally biased region" description="Polar residues" evidence="5">
    <location>
        <begin position="150"/>
        <end position="159"/>
    </location>
</feature>
<feature type="compositionally biased region" description="Polar residues" evidence="5">
    <location>
        <begin position="1424"/>
        <end position="1450"/>
    </location>
</feature>
<proteinExistence type="inferred from homology"/>
<feature type="compositionally biased region" description="Polar residues" evidence="5">
    <location>
        <begin position="1051"/>
        <end position="1061"/>
    </location>
</feature>
<dbReference type="GO" id="GO:0005912">
    <property type="term" value="C:adherens junction"/>
    <property type="evidence" value="ECO:0007669"/>
    <property type="project" value="TreeGrafter"/>
</dbReference>
<feature type="region of interest" description="Disordered" evidence="5">
    <location>
        <begin position="766"/>
        <end position="826"/>
    </location>
</feature>
<dbReference type="InterPro" id="IPR001478">
    <property type="entry name" value="PDZ"/>
</dbReference>
<feature type="region of interest" description="Disordered" evidence="5">
    <location>
        <begin position="1175"/>
        <end position="1219"/>
    </location>
</feature>
<feature type="region of interest" description="Disordered" evidence="5">
    <location>
        <begin position="217"/>
        <end position="241"/>
    </location>
</feature>
<dbReference type="GO" id="GO:0000226">
    <property type="term" value="P:microtubule cytoskeleton organization"/>
    <property type="evidence" value="ECO:0007669"/>
    <property type="project" value="TreeGrafter"/>
</dbReference>
<evidence type="ECO:0000256" key="5">
    <source>
        <dbReference type="SAM" id="MobiDB-lite"/>
    </source>
</evidence>
<evidence type="ECO:0000256" key="1">
    <source>
        <dbReference type="ARBA" id="ARBA00005358"/>
    </source>
</evidence>
<dbReference type="GO" id="GO:0016324">
    <property type="term" value="C:apical plasma membrane"/>
    <property type="evidence" value="ECO:0007669"/>
    <property type="project" value="TreeGrafter"/>
</dbReference>
<feature type="region of interest" description="Disordered" evidence="5">
    <location>
        <begin position="1661"/>
        <end position="1725"/>
    </location>
</feature>
<comment type="similarity">
    <text evidence="1">Belongs to the PAR3 family.</text>
</comment>
<gene>
    <name evidence="7" type="ORF">CDAUBV1_LOCUS16292</name>
</gene>
<reference evidence="7" key="1">
    <citation type="submission" date="2024-06" db="EMBL/GenBank/DDBJ databases">
        <authorList>
            <person name="Liu X."/>
            <person name="Lenzi L."/>
            <person name="Haldenby T S."/>
            <person name="Uol C."/>
        </authorList>
    </citation>
    <scope>NUCLEOTIDE SEQUENCE</scope>
</reference>
<dbReference type="SUPFAM" id="SSF50156">
    <property type="entry name" value="PDZ domain-like"/>
    <property type="match status" value="3"/>
</dbReference>